<dbReference type="Proteomes" id="UP001310248">
    <property type="component" value="Unassembled WGS sequence"/>
</dbReference>
<gene>
    <name evidence="1" type="ORF">SNR37_001901</name>
</gene>
<evidence type="ECO:0000313" key="1">
    <source>
        <dbReference type="EMBL" id="MEE1672572.1"/>
    </source>
</evidence>
<keyword evidence="2" id="KW-1185">Reference proteome</keyword>
<sequence length="140" mass="15450">MKVCGVEIKSNEVIVSLLTLEDGLFQIPDCRVRRLTLSDINSTQHLRDFQFAFAKLMSDYKVEKVAIKQRPMKGKFAGGAVGFKLEAAIELISELNVELVAATKSKQVLKDNPMPVEFAATGLKAFQETSFTTAYVACMA</sequence>
<accession>A0ABU7FZX4</accession>
<organism evidence="1 2">
    <name type="scientific">Agarivorans aestuarii</name>
    <dbReference type="NCBI Taxonomy" id="1563703"/>
    <lineage>
        <taxon>Bacteria</taxon>
        <taxon>Pseudomonadati</taxon>
        <taxon>Pseudomonadota</taxon>
        <taxon>Gammaproteobacteria</taxon>
        <taxon>Alteromonadales</taxon>
        <taxon>Alteromonadaceae</taxon>
        <taxon>Agarivorans</taxon>
    </lineage>
</organism>
<protein>
    <submittedName>
        <fullName evidence="1">DUF3010 family protein</fullName>
    </submittedName>
</protein>
<comment type="caution">
    <text evidence="1">The sequence shown here is derived from an EMBL/GenBank/DDBJ whole genome shotgun (WGS) entry which is preliminary data.</text>
</comment>
<dbReference type="RefSeq" id="WP_329773987.1">
    <property type="nucleotide sequence ID" value="NZ_JAYDYW010000002.1"/>
</dbReference>
<reference evidence="1 2" key="2">
    <citation type="submission" date="2023-12" db="EMBL/GenBank/DDBJ databases">
        <authorList>
            <consortium name="Cladostephus spongiosus"/>
            <person name="Lorente B."/>
            <person name="Cabral C."/>
            <person name="Frias J."/>
            <person name="Faria J."/>
            <person name="Toubarro D."/>
        </authorList>
    </citation>
    <scope>NUCLEOTIDE SEQUENCE [LARGE SCALE GENOMIC DNA]</scope>
    <source>
        <strain evidence="1 2">ZMCS4</strain>
    </source>
</reference>
<dbReference type="InterPro" id="IPR021378">
    <property type="entry name" value="DUF3010"/>
</dbReference>
<proteinExistence type="predicted"/>
<dbReference type="EMBL" id="JAYDYW010000002">
    <property type="protein sequence ID" value="MEE1672572.1"/>
    <property type="molecule type" value="Genomic_DNA"/>
</dbReference>
<evidence type="ECO:0000313" key="2">
    <source>
        <dbReference type="Proteomes" id="UP001310248"/>
    </source>
</evidence>
<name>A0ABU7FZX4_9ALTE</name>
<dbReference type="Pfam" id="PF11215">
    <property type="entry name" value="DUF3010"/>
    <property type="match status" value="1"/>
</dbReference>
<reference evidence="2" key="1">
    <citation type="submission" date="2023-07" db="EMBL/GenBank/DDBJ databases">
        <title>Draft genome sequence of Agarivorans aestuarii strain ZMCS4, a CAZymes producing bacteria isolated from the marine brown algae Clodostephus spongiosus.</title>
        <authorList>
            <person name="Lorente B."/>
            <person name="Cabral C."/>
            <person name="Frias J."/>
            <person name="Faria J."/>
            <person name="Toubarro D."/>
        </authorList>
    </citation>
    <scope>NUCLEOTIDE SEQUENCE [LARGE SCALE GENOMIC DNA]</scope>
    <source>
        <strain evidence="2">ZMCS4</strain>
    </source>
</reference>